<evidence type="ECO:0000256" key="9">
    <source>
        <dbReference type="HAMAP-Rule" id="MF_01924"/>
    </source>
</evidence>
<evidence type="ECO:0000313" key="12">
    <source>
        <dbReference type="Proteomes" id="UP000615026"/>
    </source>
</evidence>
<reference evidence="11" key="1">
    <citation type="submission" date="2020-10" db="EMBL/GenBank/DDBJ databases">
        <authorList>
            <person name="Castelo-Branco R."/>
            <person name="Eusebio N."/>
            <person name="Adriana R."/>
            <person name="Vieira A."/>
            <person name="Brugerolle De Fraissinette N."/>
            <person name="Rezende De Castro R."/>
            <person name="Schneider M.P."/>
            <person name="Vasconcelos V."/>
            <person name="Leao P.N."/>
        </authorList>
    </citation>
    <scope>NUCLEOTIDE SEQUENCE</scope>
    <source>
        <strain evidence="11">LEGE 11479</strain>
    </source>
</reference>
<comment type="caution">
    <text evidence="11">The sequence shown here is derived from an EMBL/GenBank/DDBJ whole genome shotgun (WGS) entry which is preliminary data.</text>
</comment>
<sequence length="238" mass="26845">MLPKPYHRIPIQDCGEPLIPIPLEQFAVVSPHPYAALGAPYGERSPYYVRSGVLQALFQAQEHLQENSPGWQIQIFDAYRPIAVQQFMVDYTYEQLLHTWQREHPSNTSPPKADLLAQVYQFWAAPSHDLATPPPHSTGAAIDITLVDDQQRVVDMGSAIDEISERSYPDYFAERPGGEQFDCDRTTLASAMQSAGFRQHPNEWWHFSLGDQMWAWLGTTDSTTTSEASGVAYYGRAD</sequence>
<dbReference type="InterPro" id="IPR000755">
    <property type="entry name" value="A_A_dipeptidase"/>
</dbReference>
<dbReference type="InterPro" id="IPR009045">
    <property type="entry name" value="Zn_M74/Hedgehog-like"/>
</dbReference>
<dbReference type="AlphaFoldDB" id="A0A929FDT1"/>
<keyword evidence="12" id="KW-1185">Reference proteome</keyword>
<evidence type="ECO:0000256" key="7">
    <source>
        <dbReference type="ARBA" id="ARBA00023049"/>
    </source>
</evidence>
<dbReference type="PIRSF" id="PIRSF026671">
    <property type="entry name" value="AA_dipeptidase"/>
    <property type="match status" value="1"/>
</dbReference>
<feature type="site" description="Transition state stabilizer" evidence="9">
    <location>
        <position position="80"/>
    </location>
</feature>
<keyword evidence="5 9" id="KW-0862">Zinc</keyword>
<keyword evidence="6 9" id="KW-0224">Dipeptidase</keyword>
<dbReference type="Proteomes" id="UP000615026">
    <property type="component" value="Unassembled WGS sequence"/>
</dbReference>
<name>A0A929FDT1_LEPEC</name>
<comment type="function">
    <text evidence="9 10">Catalyzes hydrolysis of the D-alanyl-D-alanine dipeptide.</text>
</comment>
<keyword evidence="3 9" id="KW-0479">Metal-binding</keyword>
<comment type="cofactor">
    <cofactor evidence="9">
        <name>Zn(2+)</name>
        <dbReference type="ChEBI" id="CHEBI:29105"/>
    </cofactor>
    <text evidence="9">Binds 1 zinc ion per subunit.</text>
</comment>
<dbReference type="GO" id="GO:0008237">
    <property type="term" value="F:metallopeptidase activity"/>
    <property type="evidence" value="ECO:0007669"/>
    <property type="project" value="UniProtKB-KW"/>
</dbReference>
<keyword evidence="4 9" id="KW-0378">Hydrolase</keyword>
<dbReference type="GO" id="GO:0006508">
    <property type="term" value="P:proteolysis"/>
    <property type="evidence" value="ECO:0007669"/>
    <property type="project" value="UniProtKB-KW"/>
</dbReference>
<dbReference type="GO" id="GO:0008270">
    <property type="term" value="F:zinc ion binding"/>
    <property type="evidence" value="ECO:0007669"/>
    <property type="project" value="UniProtKB-UniRule"/>
</dbReference>
<dbReference type="EMBL" id="JADEXP010000580">
    <property type="protein sequence ID" value="MBE9070898.1"/>
    <property type="molecule type" value="Genomic_DNA"/>
</dbReference>
<evidence type="ECO:0000256" key="4">
    <source>
        <dbReference type="ARBA" id="ARBA00022801"/>
    </source>
</evidence>
<evidence type="ECO:0000256" key="3">
    <source>
        <dbReference type="ARBA" id="ARBA00022723"/>
    </source>
</evidence>
<dbReference type="GO" id="GO:0071555">
    <property type="term" value="P:cell wall organization"/>
    <property type="evidence" value="ECO:0007669"/>
    <property type="project" value="UniProtKB-KW"/>
</dbReference>
<feature type="binding site" evidence="9">
    <location>
        <position position="136"/>
    </location>
    <ligand>
        <name>Zn(2+)</name>
        <dbReference type="ChEBI" id="CHEBI:29105"/>
        <note>catalytic</note>
    </ligand>
</feature>
<evidence type="ECO:0000256" key="10">
    <source>
        <dbReference type="PIRNR" id="PIRNR026671"/>
    </source>
</evidence>
<feature type="binding site" evidence="9">
    <location>
        <position position="206"/>
    </location>
    <ligand>
        <name>Zn(2+)</name>
        <dbReference type="ChEBI" id="CHEBI:29105"/>
        <note>catalytic</note>
    </ligand>
</feature>
<evidence type="ECO:0000313" key="11">
    <source>
        <dbReference type="EMBL" id="MBE9070898.1"/>
    </source>
</evidence>
<gene>
    <name evidence="11" type="ORF">IQ260_30130</name>
</gene>
<feature type="binding site" evidence="9">
    <location>
        <position position="143"/>
    </location>
    <ligand>
        <name>Zn(2+)</name>
        <dbReference type="ChEBI" id="CHEBI:29105"/>
        <note>catalytic</note>
    </ligand>
</feature>
<comment type="catalytic activity">
    <reaction evidence="1 9 10">
        <text>D-alanyl-D-alanine + H2O = 2 D-alanine</text>
        <dbReference type="Rhea" id="RHEA:20661"/>
        <dbReference type="ChEBI" id="CHEBI:15377"/>
        <dbReference type="ChEBI" id="CHEBI:57416"/>
        <dbReference type="ChEBI" id="CHEBI:57822"/>
        <dbReference type="EC" id="3.4.13.22"/>
    </reaction>
</comment>
<dbReference type="Pfam" id="PF01427">
    <property type="entry name" value="Peptidase_M15"/>
    <property type="match status" value="1"/>
</dbReference>
<dbReference type="PANTHER" id="PTHR43126:SF2">
    <property type="entry name" value="D-ALANYL-D-ALANINE DIPEPTIDASE"/>
    <property type="match status" value="1"/>
</dbReference>
<dbReference type="SUPFAM" id="SSF55166">
    <property type="entry name" value="Hedgehog/DD-peptidase"/>
    <property type="match status" value="1"/>
</dbReference>
<evidence type="ECO:0000256" key="8">
    <source>
        <dbReference type="ARBA" id="ARBA00023316"/>
    </source>
</evidence>
<dbReference type="EC" id="3.4.13.22" evidence="9 10"/>
<comment type="similarity">
    <text evidence="9 10">Belongs to the peptidase M15D family.</text>
</comment>
<accession>A0A929FDT1</accession>
<protein>
    <recommendedName>
        <fullName evidence="9 10">D-alanyl-D-alanine dipeptidase</fullName>
        <shortName evidence="9 10">D-Ala-D-Ala dipeptidase</shortName>
        <ecNumber evidence="9 10">3.4.13.22</ecNumber>
    </recommendedName>
</protein>
<dbReference type="HAMAP" id="MF_01924">
    <property type="entry name" value="A_A_dipeptidase"/>
    <property type="match status" value="1"/>
</dbReference>
<evidence type="ECO:0000256" key="6">
    <source>
        <dbReference type="ARBA" id="ARBA00022997"/>
    </source>
</evidence>
<evidence type="ECO:0000256" key="1">
    <source>
        <dbReference type="ARBA" id="ARBA00001362"/>
    </source>
</evidence>
<keyword evidence="2 9" id="KW-0645">Protease</keyword>
<proteinExistence type="inferred from homology"/>
<keyword evidence="7 9" id="KW-0482">Metalloprotease</keyword>
<feature type="active site" description="Proton donor/acceptor" evidence="9">
    <location>
        <position position="203"/>
    </location>
</feature>
<keyword evidence="8 10" id="KW-0961">Cell wall biogenesis/degradation</keyword>
<dbReference type="GO" id="GO:0160237">
    <property type="term" value="F:D-Ala-D-Ala dipeptidase activity"/>
    <property type="evidence" value="ECO:0007669"/>
    <property type="project" value="UniProtKB-EC"/>
</dbReference>
<dbReference type="Gene3D" id="3.30.1380.10">
    <property type="match status" value="1"/>
</dbReference>
<evidence type="ECO:0000256" key="2">
    <source>
        <dbReference type="ARBA" id="ARBA00022670"/>
    </source>
</evidence>
<organism evidence="11 12">
    <name type="scientific">Leptolyngbya cf. ectocarpi LEGE 11479</name>
    <dbReference type="NCBI Taxonomy" id="1828722"/>
    <lineage>
        <taxon>Bacteria</taxon>
        <taxon>Bacillati</taxon>
        <taxon>Cyanobacteriota</taxon>
        <taxon>Cyanophyceae</taxon>
        <taxon>Leptolyngbyales</taxon>
        <taxon>Leptolyngbyaceae</taxon>
        <taxon>Leptolyngbya group</taxon>
        <taxon>Leptolyngbya</taxon>
    </lineage>
</organism>
<evidence type="ECO:0000256" key="5">
    <source>
        <dbReference type="ARBA" id="ARBA00022833"/>
    </source>
</evidence>
<dbReference type="PANTHER" id="PTHR43126">
    <property type="entry name" value="D-ALANYL-D-ALANINE DIPEPTIDASE"/>
    <property type="match status" value="1"/>
</dbReference>
<dbReference type="RefSeq" id="WP_193996726.1">
    <property type="nucleotide sequence ID" value="NZ_JADEXP010000580.1"/>
</dbReference>